<dbReference type="CDD" id="cd18809">
    <property type="entry name" value="SF1_C_RecD"/>
    <property type="match status" value="1"/>
</dbReference>
<sequence>MKRRQFPIKLAFSMTINKSQGQTLKNVGLYLPNSCFSHGQLYVVLSRVTSPRGLKILIVNKPGMPDDVTQNIVYNEIYNRIPQPQ</sequence>
<dbReference type="SUPFAM" id="SSF52540">
    <property type="entry name" value="P-loop containing nucleoside triphosphate hydrolases"/>
    <property type="match status" value="1"/>
</dbReference>
<evidence type="ECO:0000313" key="1">
    <source>
        <dbReference type="EMBL" id="KAG5565504.1"/>
    </source>
</evidence>
<dbReference type="GO" id="GO:0005657">
    <property type="term" value="C:replication fork"/>
    <property type="evidence" value="ECO:0007669"/>
    <property type="project" value="TreeGrafter"/>
</dbReference>
<keyword evidence="2" id="KW-1185">Reference proteome</keyword>
<dbReference type="FunFam" id="3.40.50.300:FF:002884">
    <property type="entry name" value="ATP-dependent DNA helicase"/>
    <property type="match status" value="1"/>
</dbReference>
<evidence type="ECO:0000313" key="2">
    <source>
        <dbReference type="Proteomes" id="UP000823749"/>
    </source>
</evidence>
<dbReference type="InterPro" id="IPR027417">
    <property type="entry name" value="P-loop_NTPase"/>
</dbReference>
<dbReference type="PANTHER" id="PTHR23274:SF48">
    <property type="entry name" value="ATP-DEPENDENT DNA HELICASE"/>
    <property type="match status" value="1"/>
</dbReference>
<organism evidence="1 2">
    <name type="scientific">Rhododendron griersonianum</name>
    <dbReference type="NCBI Taxonomy" id="479676"/>
    <lineage>
        <taxon>Eukaryota</taxon>
        <taxon>Viridiplantae</taxon>
        <taxon>Streptophyta</taxon>
        <taxon>Embryophyta</taxon>
        <taxon>Tracheophyta</taxon>
        <taxon>Spermatophyta</taxon>
        <taxon>Magnoliopsida</taxon>
        <taxon>eudicotyledons</taxon>
        <taxon>Gunneridae</taxon>
        <taxon>Pentapetalae</taxon>
        <taxon>asterids</taxon>
        <taxon>Ericales</taxon>
        <taxon>Ericaceae</taxon>
        <taxon>Ericoideae</taxon>
        <taxon>Rhodoreae</taxon>
        <taxon>Rhododendron</taxon>
    </lineage>
</organism>
<dbReference type="EMBL" id="JACTNZ010000001">
    <property type="protein sequence ID" value="KAG5565504.1"/>
    <property type="molecule type" value="Genomic_DNA"/>
</dbReference>
<gene>
    <name evidence="1" type="ORF">RHGRI_001408</name>
</gene>
<comment type="caution">
    <text evidence="1">The sequence shown here is derived from an EMBL/GenBank/DDBJ whole genome shotgun (WGS) entry which is preliminary data.</text>
</comment>
<accession>A0AAV6LLD5</accession>
<dbReference type="PANTHER" id="PTHR23274">
    <property type="entry name" value="DNA HELICASE-RELATED"/>
    <property type="match status" value="1"/>
</dbReference>
<name>A0AAV6LLD5_9ERIC</name>
<protein>
    <recommendedName>
        <fullName evidence="3">ATP-dependent DNA helicase</fullName>
    </recommendedName>
</protein>
<dbReference type="AlphaFoldDB" id="A0AAV6LLD5"/>
<reference evidence="1" key="1">
    <citation type="submission" date="2020-08" db="EMBL/GenBank/DDBJ databases">
        <title>Plant Genome Project.</title>
        <authorList>
            <person name="Zhang R.-G."/>
        </authorList>
    </citation>
    <scope>NUCLEOTIDE SEQUENCE</scope>
    <source>
        <strain evidence="1">WSP0</strain>
        <tissue evidence="1">Leaf</tissue>
    </source>
</reference>
<proteinExistence type="predicted"/>
<evidence type="ECO:0008006" key="3">
    <source>
        <dbReference type="Google" id="ProtNLM"/>
    </source>
</evidence>
<dbReference type="GO" id="GO:0006260">
    <property type="term" value="P:DNA replication"/>
    <property type="evidence" value="ECO:0007669"/>
    <property type="project" value="TreeGrafter"/>
</dbReference>
<dbReference type="Proteomes" id="UP000823749">
    <property type="component" value="Chromosome 1"/>
</dbReference>